<comment type="caution">
    <text evidence="2">The sequence shown here is derived from an EMBL/GenBank/DDBJ whole genome shotgun (WGS) entry which is preliminary data.</text>
</comment>
<name>A0ABQ9ZYB7_9CRUS</name>
<dbReference type="EMBL" id="JAOYFB010000032">
    <property type="protein sequence ID" value="KAK4017892.1"/>
    <property type="molecule type" value="Genomic_DNA"/>
</dbReference>
<organism evidence="2 3">
    <name type="scientific">Daphnia magna</name>
    <dbReference type="NCBI Taxonomy" id="35525"/>
    <lineage>
        <taxon>Eukaryota</taxon>
        <taxon>Metazoa</taxon>
        <taxon>Ecdysozoa</taxon>
        <taxon>Arthropoda</taxon>
        <taxon>Crustacea</taxon>
        <taxon>Branchiopoda</taxon>
        <taxon>Diplostraca</taxon>
        <taxon>Cladocera</taxon>
        <taxon>Anomopoda</taxon>
        <taxon>Daphniidae</taxon>
        <taxon>Daphnia</taxon>
    </lineage>
</organism>
<feature type="compositionally biased region" description="Polar residues" evidence="1">
    <location>
        <begin position="28"/>
        <end position="39"/>
    </location>
</feature>
<feature type="region of interest" description="Disordered" evidence="1">
    <location>
        <begin position="1"/>
        <end position="57"/>
    </location>
</feature>
<dbReference type="Proteomes" id="UP001234178">
    <property type="component" value="Unassembled WGS sequence"/>
</dbReference>
<feature type="compositionally biased region" description="Basic and acidic residues" evidence="1">
    <location>
        <begin position="1"/>
        <end position="12"/>
    </location>
</feature>
<evidence type="ECO:0000313" key="2">
    <source>
        <dbReference type="EMBL" id="KAK4017892.1"/>
    </source>
</evidence>
<gene>
    <name evidence="2" type="ORF">OUZ56_033872</name>
</gene>
<protein>
    <submittedName>
        <fullName evidence="2">Uncharacterized protein</fullName>
    </submittedName>
</protein>
<accession>A0ABQ9ZYB7</accession>
<sequence length="173" mass="19842">MNFRRESKKSGVESDGTNSRNIARVTMQRLTSNGPNRSTAVLVKGSDPASRRDSGRSAMYCSPGLAQLRRQITQSRRAFFTASLPPMFVESTDDHLRKRVLSWKERRMKLIVSSKHAARTETMEKKVTQRRQDKLFLMLYSHYVLNLNYPNPRVANSGQYTAADDVKLNCYSY</sequence>
<keyword evidence="3" id="KW-1185">Reference proteome</keyword>
<reference evidence="2 3" key="1">
    <citation type="journal article" date="2023" name="Nucleic Acids Res.">
        <title>The hologenome of Daphnia magna reveals possible DNA methylation and microbiome-mediated evolution of the host genome.</title>
        <authorList>
            <person name="Chaturvedi A."/>
            <person name="Li X."/>
            <person name="Dhandapani V."/>
            <person name="Marshall H."/>
            <person name="Kissane S."/>
            <person name="Cuenca-Cambronero M."/>
            <person name="Asole G."/>
            <person name="Calvet F."/>
            <person name="Ruiz-Romero M."/>
            <person name="Marangio P."/>
            <person name="Guigo R."/>
            <person name="Rago D."/>
            <person name="Mirbahai L."/>
            <person name="Eastwood N."/>
            <person name="Colbourne J.K."/>
            <person name="Zhou J."/>
            <person name="Mallon E."/>
            <person name="Orsini L."/>
        </authorList>
    </citation>
    <scope>NUCLEOTIDE SEQUENCE [LARGE SCALE GENOMIC DNA]</scope>
    <source>
        <strain evidence="2">LRV0_1</strain>
    </source>
</reference>
<proteinExistence type="predicted"/>
<evidence type="ECO:0000313" key="3">
    <source>
        <dbReference type="Proteomes" id="UP001234178"/>
    </source>
</evidence>
<evidence type="ECO:0000256" key="1">
    <source>
        <dbReference type="SAM" id="MobiDB-lite"/>
    </source>
</evidence>